<proteinExistence type="inferred from homology"/>
<organism evidence="3 4">
    <name type="scientific">Roseococcus pinisoli</name>
    <dbReference type="NCBI Taxonomy" id="2835040"/>
    <lineage>
        <taxon>Bacteria</taxon>
        <taxon>Pseudomonadati</taxon>
        <taxon>Pseudomonadota</taxon>
        <taxon>Alphaproteobacteria</taxon>
        <taxon>Acetobacterales</taxon>
        <taxon>Roseomonadaceae</taxon>
        <taxon>Roseococcus</taxon>
    </lineage>
</organism>
<dbReference type="PANTHER" id="PTHR42928">
    <property type="entry name" value="TRICARBOXYLATE-BINDING PROTEIN"/>
    <property type="match status" value="1"/>
</dbReference>
<comment type="similarity">
    <text evidence="1">Belongs to the UPF0065 (bug) family.</text>
</comment>
<keyword evidence="4" id="KW-1185">Reference proteome</keyword>
<evidence type="ECO:0000256" key="2">
    <source>
        <dbReference type="SAM" id="SignalP"/>
    </source>
</evidence>
<dbReference type="Gene3D" id="3.40.190.150">
    <property type="entry name" value="Bordetella uptake gene, domain 1"/>
    <property type="match status" value="1"/>
</dbReference>
<reference evidence="3 4" key="1">
    <citation type="submission" date="2021-05" db="EMBL/GenBank/DDBJ databases">
        <title>Roseococcus sp. XZZS9, whole genome shotgun sequencing project.</title>
        <authorList>
            <person name="Zhao G."/>
            <person name="Shen L."/>
        </authorList>
    </citation>
    <scope>NUCLEOTIDE SEQUENCE [LARGE SCALE GENOMIC DNA]</scope>
    <source>
        <strain evidence="3 4">XZZS9</strain>
    </source>
</reference>
<dbReference type="Pfam" id="PF03401">
    <property type="entry name" value="TctC"/>
    <property type="match status" value="1"/>
</dbReference>
<dbReference type="PANTHER" id="PTHR42928:SF5">
    <property type="entry name" value="BLR1237 PROTEIN"/>
    <property type="match status" value="1"/>
</dbReference>
<dbReference type="SUPFAM" id="SSF53850">
    <property type="entry name" value="Periplasmic binding protein-like II"/>
    <property type="match status" value="1"/>
</dbReference>
<dbReference type="CDD" id="cd07012">
    <property type="entry name" value="PBP2_Bug_TTT"/>
    <property type="match status" value="1"/>
</dbReference>
<evidence type="ECO:0000256" key="1">
    <source>
        <dbReference type="ARBA" id="ARBA00006987"/>
    </source>
</evidence>
<sequence>MASFTTARRALLATALAAPSLARAQAAYPERPIRLIVPFPPGGGTDAISREVGARMLAVAGWTVVPENRPGAGGNIGLDAVAKAPADGYTIGMGQCANLAVNPALYPNLPFDGLRDFAFISLLAMQPLVLVVARTSPWQTMQDLAAAIRSSPEPLKAGHPGNGTLAHLSSELLAQRLGKEVLVVPYRGAGAVTADLLAGRVDFYFSSPPPVRGLIESGELRAVAVTTAERSPALPEVPTMIEAGYENFLAVNWTGLVAPARTPAEIVARWNTEVRRGLETPEMLARLRQDFSVPHGSTSAEFRRFVEAEVTKWGEVVRSARIQLG</sequence>
<protein>
    <submittedName>
        <fullName evidence="3">Tripartite tricarboxylate transporter substrate binding protein</fullName>
    </submittedName>
</protein>
<dbReference type="Proteomes" id="UP000766336">
    <property type="component" value="Unassembled WGS sequence"/>
</dbReference>
<dbReference type="InterPro" id="IPR042100">
    <property type="entry name" value="Bug_dom1"/>
</dbReference>
<dbReference type="RefSeq" id="WP_213668854.1">
    <property type="nucleotide sequence ID" value="NZ_JAHCDA010000001.1"/>
</dbReference>
<gene>
    <name evidence="3" type="ORF">KHU32_04680</name>
</gene>
<keyword evidence="2" id="KW-0732">Signal</keyword>
<dbReference type="Gene3D" id="3.40.190.10">
    <property type="entry name" value="Periplasmic binding protein-like II"/>
    <property type="match status" value="1"/>
</dbReference>
<evidence type="ECO:0000313" key="3">
    <source>
        <dbReference type="EMBL" id="MBS7810222.1"/>
    </source>
</evidence>
<evidence type="ECO:0000313" key="4">
    <source>
        <dbReference type="Proteomes" id="UP000766336"/>
    </source>
</evidence>
<dbReference type="PIRSF" id="PIRSF017082">
    <property type="entry name" value="YflP"/>
    <property type="match status" value="1"/>
</dbReference>
<dbReference type="InterPro" id="IPR005064">
    <property type="entry name" value="BUG"/>
</dbReference>
<name>A0ABS5Q951_9PROT</name>
<feature type="signal peptide" evidence="2">
    <location>
        <begin position="1"/>
        <end position="24"/>
    </location>
</feature>
<comment type="caution">
    <text evidence="3">The sequence shown here is derived from an EMBL/GenBank/DDBJ whole genome shotgun (WGS) entry which is preliminary data.</text>
</comment>
<dbReference type="EMBL" id="JAHCDA010000001">
    <property type="protein sequence ID" value="MBS7810222.1"/>
    <property type="molecule type" value="Genomic_DNA"/>
</dbReference>
<accession>A0ABS5Q951</accession>
<feature type="chain" id="PRO_5046898116" evidence="2">
    <location>
        <begin position="25"/>
        <end position="325"/>
    </location>
</feature>